<dbReference type="AlphaFoldDB" id="A0A7X5YAT2"/>
<reference evidence="3 5" key="1">
    <citation type="submission" date="2019-09" db="EMBL/GenBank/DDBJ databases">
        <title>Butyricimonas paravirosa DSM 105722 (=214-4 = JCM 18677 = CCUG 65563).</title>
        <authorList>
            <person name="Le Roy T."/>
            <person name="Cani P.D."/>
        </authorList>
    </citation>
    <scope>NUCLEOTIDE SEQUENCE [LARGE SCALE GENOMIC DNA]</scope>
    <source>
        <strain evidence="3 5">DSM 105722</strain>
    </source>
</reference>
<dbReference type="Proteomes" id="UP000576368">
    <property type="component" value="Unassembled WGS sequence"/>
</dbReference>
<dbReference type="Proteomes" id="UP001302374">
    <property type="component" value="Chromosome"/>
</dbReference>
<evidence type="ECO:0000313" key="2">
    <source>
        <dbReference type="EMBL" id="NJC17748.1"/>
    </source>
</evidence>
<evidence type="ECO:0000313" key="4">
    <source>
        <dbReference type="Proteomes" id="UP000576368"/>
    </source>
</evidence>
<accession>A0A7X5YAT2</accession>
<protein>
    <submittedName>
        <fullName evidence="2">Uncharacterized protein</fullName>
    </submittedName>
</protein>
<proteinExistence type="predicted"/>
<evidence type="ECO:0000256" key="1">
    <source>
        <dbReference type="SAM" id="MobiDB-lite"/>
    </source>
</evidence>
<dbReference type="GeneID" id="86892580"/>
<evidence type="ECO:0000313" key="3">
    <source>
        <dbReference type="EMBL" id="WOF13449.1"/>
    </source>
</evidence>
<reference evidence="2 4" key="2">
    <citation type="submission" date="2020-03" db="EMBL/GenBank/DDBJ databases">
        <title>Genomic Encyclopedia of Type Strains, Phase IV (KMG-IV): sequencing the most valuable type-strain genomes for metagenomic binning, comparative biology and taxonomic classification.</title>
        <authorList>
            <person name="Goeker M."/>
        </authorList>
    </citation>
    <scope>NUCLEOTIDE SEQUENCE [LARGE SCALE GENOMIC DNA]</scope>
    <source>
        <strain evidence="2 4">DSM 105722</strain>
    </source>
</reference>
<sequence>MVGYSPVSVPKKSNGGRTKPKKAKLILFRLNDVKTFPTPDEKGVLIKENLVLKTGAKAFFLETTASTISVGQTSEGDPDNKGFKQKIEFSRPGSDDVEFEEFMENNVNEDLCCIIEYQLSGKKKLAGYPGNPLQLTTESTDNNEGDVNKVTLESVLRGSRIYFYEGEMPVIDGVDEPTGSGGSESV</sequence>
<organism evidence="2 4">
    <name type="scientific">Butyricimonas paravirosa</name>
    <dbReference type="NCBI Taxonomy" id="1472417"/>
    <lineage>
        <taxon>Bacteria</taxon>
        <taxon>Pseudomonadati</taxon>
        <taxon>Bacteroidota</taxon>
        <taxon>Bacteroidia</taxon>
        <taxon>Bacteroidales</taxon>
        <taxon>Odoribacteraceae</taxon>
        <taxon>Butyricimonas</taxon>
    </lineage>
</organism>
<dbReference type="RefSeq" id="WP_118303496.1">
    <property type="nucleotide sequence ID" value="NZ_BMPA01000004.1"/>
</dbReference>
<keyword evidence="5" id="KW-1185">Reference proteome</keyword>
<feature type="region of interest" description="Disordered" evidence="1">
    <location>
        <begin position="1"/>
        <end position="20"/>
    </location>
</feature>
<evidence type="ECO:0000313" key="5">
    <source>
        <dbReference type="Proteomes" id="UP001302374"/>
    </source>
</evidence>
<dbReference type="EMBL" id="CP043839">
    <property type="protein sequence ID" value="WOF13449.1"/>
    <property type="molecule type" value="Genomic_DNA"/>
</dbReference>
<dbReference type="EMBL" id="JAATLI010000004">
    <property type="protein sequence ID" value="NJC17748.1"/>
    <property type="molecule type" value="Genomic_DNA"/>
</dbReference>
<gene>
    <name evidence="3" type="ORF">F1644_14770</name>
    <name evidence="2" type="ORF">GGR15_001363</name>
</gene>
<name>A0A7X5YAT2_9BACT</name>